<dbReference type="AlphaFoldDB" id="X0TZ27"/>
<sequence>MKIIRFIQSGEIVQLGFEGKILFIKWGQVPIPMKLGTLQDIRMMSTQRDISIGDKKARVPLIIREMSKNITKQGLILAEKYTDEEFYQDFLKDYRDMSAEGSLSFIGEFNEWV</sequence>
<name>X0TZ27_9ZZZZ</name>
<accession>X0TZ27</accession>
<reference evidence="1" key="1">
    <citation type="journal article" date="2014" name="Front. Microbiol.">
        <title>High frequency of phylogenetically diverse reductive dehalogenase-homologous genes in deep subseafloor sedimentary metagenomes.</title>
        <authorList>
            <person name="Kawai M."/>
            <person name="Futagami T."/>
            <person name="Toyoda A."/>
            <person name="Takaki Y."/>
            <person name="Nishi S."/>
            <person name="Hori S."/>
            <person name="Arai W."/>
            <person name="Tsubouchi T."/>
            <person name="Morono Y."/>
            <person name="Uchiyama I."/>
            <person name="Ito T."/>
            <person name="Fujiyama A."/>
            <person name="Inagaki F."/>
            <person name="Takami H."/>
        </authorList>
    </citation>
    <scope>NUCLEOTIDE SEQUENCE</scope>
    <source>
        <strain evidence="1">Expedition CK06-06</strain>
    </source>
</reference>
<gene>
    <name evidence="1" type="ORF">S01H1_31693</name>
</gene>
<proteinExistence type="predicted"/>
<protein>
    <submittedName>
        <fullName evidence="1">Uncharacterized protein</fullName>
    </submittedName>
</protein>
<comment type="caution">
    <text evidence="1">The sequence shown here is derived from an EMBL/GenBank/DDBJ whole genome shotgun (WGS) entry which is preliminary data.</text>
</comment>
<dbReference type="EMBL" id="BARS01019573">
    <property type="protein sequence ID" value="GAF92386.1"/>
    <property type="molecule type" value="Genomic_DNA"/>
</dbReference>
<organism evidence="1">
    <name type="scientific">marine sediment metagenome</name>
    <dbReference type="NCBI Taxonomy" id="412755"/>
    <lineage>
        <taxon>unclassified sequences</taxon>
        <taxon>metagenomes</taxon>
        <taxon>ecological metagenomes</taxon>
    </lineage>
</organism>
<evidence type="ECO:0000313" key="1">
    <source>
        <dbReference type="EMBL" id="GAF92386.1"/>
    </source>
</evidence>